<feature type="transmembrane region" description="Helical" evidence="7">
    <location>
        <begin position="389"/>
        <end position="410"/>
    </location>
</feature>
<name>A0A5C6BHT8_9PLAN</name>
<feature type="transmembrane region" description="Helical" evidence="7">
    <location>
        <begin position="339"/>
        <end position="356"/>
    </location>
</feature>
<accession>A0A5C6BHT8</accession>
<protein>
    <submittedName>
        <fullName evidence="8">Polysulfide reductase, NrfD</fullName>
    </submittedName>
</protein>
<dbReference type="PANTHER" id="PTHR43044:SF2">
    <property type="entry name" value="POLYSULPHIDE REDUCTASE NRFD"/>
    <property type="match status" value="1"/>
</dbReference>
<feature type="transmembrane region" description="Helical" evidence="7">
    <location>
        <begin position="110"/>
        <end position="131"/>
    </location>
</feature>
<evidence type="ECO:0000256" key="7">
    <source>
        <dbReference type="SAM" id="Phobius"/>
    </source>
</evidence>
<evidence type="ECO:0000256" key="2">
    <source>
        <dbReference type="ARBA" id="ARBA00008929"/>
    </source>
</evidence>
<reference evidence="8 9" key="1">
    <citation type="submission" date="2019-02" db="EMBL/GenBank/DDBJ databases">
        <title>Deep-cultivation of Planctomycetes and their phenomic and genomic characterization uncovers novel biology.</title>
        <authorList>
            <person name="Wiegand S."/>
            <person name="Jogler M."/>
            <person name="Boedeker C."/>
            <person name="Pinto D."/>
            <person name="Vollmers J."/>
            <person name="Rivas-Marin E."/>
            <person name="Kohn T."/>
            <person name="Peeters S.H."/>
            <person name="Heuer A."/>
            <person name="Rast P."/>
            <person name="Oberbeckmann S."/>
            <person name="Bunk B."/>
            <person name="Jeske O."/>
            <person name="Meyerdierks A."/>
            <person name="Storesund J.E."/>
            <person name="Kallscheuer N."/>
            <person name="Luecker S."/>
            <person name="Lage O.M."/>
            <person name="Pohl T."/>
            <person name="Merkel B.J."/>
            <person name="Hornburger P."/>
            <person name="Mueller R.-W."/>
            <person name="Bruemmer F."/>
            <person name="Labrenz M."/>
            <person name="Spormann A.M."/>
            <person name="Op Den Camp H."/>
            <person name="Overmann J."/>
            <person name="Amann R."/>
            <person name="Jetten M.S.M."/>
            <person name="Mascher T."/>
            <person name="Medema M.H."/>
            <person name="Devos D.P."/>
            <person name="Kaster A.-K."/>
            <person name="Ovreas L."/>
            <person name="Rohde M."/>
            <person name="Galperin M.Y."/>
            <person name="Jogler C."/>
        </authorList>
    </citation>
    <scope>NUCLEOTIDE SEQUENCE [LARGE SCALE GENOMIC DNA]</scope>
    <source>
        <strain evidence="8 9">CA54</strain>
    </source>
</reference>
<dbReference type="EMBL" id="SJPP01000001">
    <property type="protein sequence ID" value="TWU11733.1"/>
    <property type="molecule type" value="Genomic_DNA"/>
</dbReference>
<evidence type="ECO:0000256" key="5">
    <source>
        <dbReference type="ARBA" id="ARBA00022989"/>
    </source>
</evidence>
<keyword evidence="5 7" id="KW-1133">Transmembrane helix</keyword>
<evidence type="ECO:0000256" key="6">
    <source>
        <dbReference type="ARBA" id="ARBA00023136"/>
    </source>
</evidence>
<keyword evidence="9" id="KW-1185">Reference proteome</keyword>
<feature type="transmembrane region" description="Helical" evidence="7">
    <location>
        <begin position="36"/>
        <end position="58"/>
    </location>
</feature>
<feature type="transmembrane region" description="Helical" evidence="7">
    <location>
        <begin position="78"/>
        <end position="103"/>
    </location>
</feature>
<feature type="transmembrane region" description="Helical" evidence="7">
    <location>
        <begin position="266"/>
        <end position="287"/>
    </location>
</feature>
<proteinExistence type="inferred from homology"/>
<dbReference type="NCBIfam" id="NF045798">
    <property type="entry name" value="DsrP"/>
    <property type="match status" value="1"/>
</dbReference>
<evidence type="ECO:0000313" key="9">
    <source>
        <dbReference type="Proteomes" id="UP000320735"/>
    </source>
</evidence>
<organism evidence="8 9">
    <name type="scientific">Symmachiella macrocystis</name>
    <dbReference type="NCBI Taxonomy" id="2527985"/>
    <lineage>
        <taxon>Bacteria</taxon>
        <taxon>Pseudomonadati</taxon>
        <taxon>Planctomycetota</taxon>
        <taxon>Planctomycetia</taxon>
        <taxon>Planctomycetales</taxon>
        <taxon>Planctomycetaceae</taxon>
        <taxon>Symmachiella</taxon>
    </lineage>
</organism>
<keyword evidence="6 7" id="KW-0472">Membrane</keyword>
<comment type="subcellular location">
    <subcellularLocation>
        <location evidence="1">Cell membrane</location>
        <topology evidence="1">Multi-pass membrane protein</topology>
    </subcellularLocation>
</comment>
<dbReference type="OrthoDB" id="9768846at2"/>
<dbReference type="PANTHER" id="PTHR43044">
    <property type="match status" value="1"/>
</dbReference>
<dbReference type="Pfam" id="PF03916">
    <property type="entry name" value="NrfD"/>
    <property type="match status" value="1"/>
</dbReference>
<keyword evidence="3" id="KW-1003">Cell membrane</keyword>
<keyword evidence="4 7" id="KW-0812">Transmembrane</keyword>
<feature type="transmembrane region" description="Helical" evidence="7">
    <location>
        <begin position="234"/>
        <end position="254"/>
    </location>
</feature>
<dbReference type="GO" id="GO:0005886">
    <property type="term" value="C:plasma membrane"/>
    <property type="evidence" value="ECO:0007669"/>
    <property type="project" value="UniProtKB-SubCell"/>
</dbReference>
<feature type="transmembrane region" description="Helical" evidence="7">
    <location>
        <begin position="191"/>
        <end position="214"/>
    </location>
</feature>
<dbReference type="Proteomes" id="UP000320735">
    <property type="component" value="Unassembled WGS sequence"/>
</dbReference>
<evidence type="ECO:0000256" key="4">
    <source>
        <dbReference type="ARBA" id="ARBA00022692"/>
    </source>
</evidence>
<dbReference type="AlphaFoldDB" id="A0A5C6BHT8"/>
<evidence type="ECO:0000256" key="3">
    <source>
        <dbReference type="ARBA" id="ARBA00022475"/>
    </source>
</evidence>
<evidence type="ECO:0000313" key="8">
    <source>
        <dbReference type="EMBL" id="TWU11733.1"/>
    </source>
</evidence>
<evidence type="ECO:0000256" key="1">
    <source>
        <dbReference type="ARBA" id="ARBA00004651"/>
    </source>
</evidence>
<sequence length="422" mass="46693">MSSAIAPKLSGAAAHPIRSYPKFLWWGLGQATNGGLLFYLWMFVLTAIALVGANAWAVQVANGMIVTNMTDHVSWGLYIANFTFMVGVAAGGVMMVIPAYLYHDKKMHDVVIIGEMLAIAAIVMCLLFVVADLGRPERFWHLIPGIGRFNWPMSMLTWDVIVLNGYLLLNLHICGYLLYMRFLDRQPNNWWYVPFVWASVFWAISIHTVTAFLYCGLGGRPFWNTALLAPRFLASAFVAGPAFILILFAIIQRVTGEKIDDGPRRLLINIIRVTVVVNLLMVVSEVFTEFYTGGGHTASARYLFLGLHGHNALVPWIWTAMAFNVVSAGLFLSPLVMRYSTVLIVACVLAFIGAWIEKGMGLIVPGFIPSTLHEIVEYTPSLAEWKISAGIWALGLMVLTILLKMSMAVISTSSKPAMPENL</sequence>
<dbReference type="Gene3D" id="1.20.1630.10">
    <property type="entry name" value="Formate dehydrogenase/DMSO reductase domain"/>
    <property type="match status" value="1"/>
</dbReference>
<dbReference type="InterPro" id="IPR054823">
    <property type="entry name" value="DsrP-like"/>
</dbReference>
<dbReference type="RefSeq" id="WP_146369297.1">
    <property type="nucleotide sequence ID" value="NZ_SJPP01000001.1"/>
</dbReference>
<feature type="transmembrane region" description="Helical" evidence="7">
    <location>
        <begin position="313"/>
        <end position="332"/>
    </location>
</feature>
<gene>
    <name evidence="8" type="ORF">CA54_05420</name>
</gene>
<dbReference type="InterPro" id="IPR005614">
    <property type="entry name" value="NrfD-like"/>
</dbReference>
<feature type="transmembrane region" description="Helical" evidence="7">
    <location>
        <begin position="160"/>
        <end position="179"/>
    </location>
</feature>
<comment type="similarity">
    <text evidence="2">Belongs to the NrfD family.</text>
</comment>
<comment type="caution">
    <text evidence="8">The sequence shown here is derived from an EMBL/GenBank/DDBJ whole genome shotgun (WGS) entry which is preliminary data.</text>
</comment>